<comment type="similarity">
    <text evidence="6">Belongs to the peptidase M3 family.</text>
</comment>
<sequence>TKEGEELENMELRSSTTVALKAYKPNFALTEQEMQEDVHHLIMSGYFFFMHACYCRHQRWRSPHLSNFKDDKGDTALDKLISTRHDLAQGGLGCMYLDLNVRKDKYPGCAHFAIKGGRCLSETEYQLPVVALVCNFPLPARSSQALLNHWEVETLFHEFGHAIHSLLSHTDYQHFFWDKDCT</sequence>
<dbReference type="SUPFAM" id="SSF55486">
    <property type="entry name" value="Metalloproteases ('zincins'), catalytic domain"/>
    <property type="match status" value="1"/>
</dbReference>
<dbReference type="GO" id="GO:0006508">
    <property type="term" value="P:proteolysis"/>
    <property type="evidence" value="ECO:0007669"/>
    <property type="project" value="UniProtKB-KW"/>
</dbReference>
<evidence type="ECO:0000256" key="6">
    <source>
        <dbReference type="RuleBase" id="RU003435"/>
    </source>
</evidence>
<keyword evidence="2 6" id="KW-0479">Metal-binding</keyword>
<comment type="cofactor">
    <cofactor evidence="6">
        <name>Zn(2+)</name>
        <dbReference type="ChEBI" id="CHEBI:29105"/>
    </cofactor>
    <text evidence="6">Binds 1 zinc ion.</text>
</comment>
<evidence type="ECO:0000256" key="3">
    <source>
        <dbReference type="ARBA" id="ARBA00022801"/>
    </source>
</evidence>
<dbReference type="InterPro" id="IPR045090">
    <property type="entry name" value="Pept_M3A_M3B"/>
</dbReference>
<dbReference type="GO" id="GO:0004222">
    <property type="term" value="F:metalloendopeptidase activity"/>
    <property type="evidence" value="ECO:0007669"/>
    <property type="project" value="InterPro"/>
</dbReference>
<dbReference type="Proteomes" id="UP000824469">
    <property type="component" value="Unassembled WGS sequence"/>
</dbReference>
<evidence type="ECO:0000256" key="2">
    <source>
        <dbReference type="ARBA" id="ARBA00022723"/>
    </source>
</evidence>
<evidence type="ECO:0000256" key="5">
    <source>
        <dbReference type="ARBA" id="ARBA00023049"/>
    </source>
</evidence>
<dbReference type="EMBL" id="JAHRHJ020000003">
    <property type="protein sequence ID" value="KAH9323073.1"/>
    <property type="molecule type" value="Genomic_DNA"/>
</dbReference>
<keyword evidence="9" id="KW-1185">Reference proteome</keyword>
<dbReference type="InterPro" id="IPR001567">
    <property type="entry name" value="Pept_M3A_M3B_dom"/>
</dbReference>
<dbReference type="AlphaFoldDB" id="A0AA38LFN6"/>
<dbReference type="GO" id="GO:0046872">
    <property type="term" value="F:metal ion binding"/>
    <property type="evidence" value="ECO:0007669"/>
    <property type="project" value="UniProtKB-UniRule"/>
</dbReference>
<evidence type="ECO:0000259" key="7">
    <source>
        <dbReference type="Pfam" id="PF01432"/>
    </source>
</evidence>
<dbReference type="Pfam" id="PF01432">
    <property type="entry name" value="Peptidase_M3"/>
    <property type="match status" value="1"/>
</dbReference>
<dbReference type="GO" id="GO:0006518">
    <property type="term" value="P:peptide metabolic process"/>
    <property type="evidence" value="ECO:0007669"/>
    <property type="project" value="TreeGrafter"/>
</dbReference>
<name>A0AA38LFN6_TAXCH</name>
<evidence type="ECO:0000256" key="4">
    <source>
        <dbReference type="ARBA" id="ARBA00022833"/>
    </source>
</evidence>
<evidence type="ECO:0000256" key="1">
    <source>
        <dbReference type="ARBA" id="ARBA00022670"/>
    </source>
</evidence>
<protein>
    <recommendedName>
        <fullName evidence="7">Peptidase M3A/M3B catalytic domain-containing protein</fullName>
    </recommendedName>
</protein>
<keyword evidence="1 6" id="KW-0645">Protease</keyword>
<feature type="non-terminal residue" evidence="8">
    <location>
        <position position="1"/>
    </location>
</feature>
<evidence type="ECO:0000313" key="8">
    <source>
        <dbReference type="EMBL" id="KAH9323073.1"/>
    </source>
</evidence>
<organism evidence="8 9">
    <name type="scientific">Taxus chinensis</name>
    <name type="common">Chinese yew</name>
    <name type="synonym">Taxus wallichiana var. chinensis</name>
    <dbReference type="NCBI Taxonomy" id="29808"/>
    <lineage>
        <taxon>Eukaryota</taxon>
        <taxon>Viridiplantae</taxon>
        <taxon>Streptophyta</taxon>
        <taxon>Embryophyta</taxon>
        <taxon>Tracheophyta</taxon>
        <taxon>Spermatophyta</taxon>
        <taxon>Pinopsida</taxon>
        <taxon>Pinidae</taxon>
        <taxon>Conifers II</taxon>
        <taxon>Cupressales</taxon>
        <taxon>Taxaceae</taxon>
        <taxon>Taxus</taxon>
    </lineage>
</organism>
<accession>A0AA38LFN6</accession>
<dbReference type="PANTHER" id="PTHR11804:SF79">
    <property type="entry name" value="MITOCHONDRIAL INTERMEDIATE PEPTIDASE"/>
    <property type="match status" value="1"/>
</dbReference>
<evidence type="ECO:0000313" key="9">
    <source>
        <dbReference type="Proteomes" id="UP000824469"/>
    </source>
</evidence>
<dbReference type="Gene3D" id="1.10.1370.40">
    <property type="match status" value="1"/>
</dbReference>
<dbReference type="PANTHER" id="PTHR11804">
    <property type="entry name" value="PROTEASE M3 THIMET OLIGOPEPTIDASE-RELATED"/>
    <property type="match status" value="1"/>
</dbReference>
<reference evidence="8 9" key="1">
    <citation type="journal article" date="2021" name="Nat. Plants">
        <title>The Taxus genome provides insights into paclitaxel biosynthesis.</title>
        <authorList>
            <person name="Xiong X."/>
            <person name="Gou J."/>
            <person name="Liao Q."/>
            <person name="Li Y."/>
            <person name="Zhou Q."/>
            <person name="Bi G."/>
            <person name="Li C."/>
            <person name="Du R."/>
            <person name="Wang X."/>
            <person name="Sun T."/>
            <person name="Guo L."/>
            <person name="Liang H."/>
            <person name="Lu P."/>
            <person name="Wu Y."/>
            <person name="Zhang Z."/>
            <person name="Ro D.K."/>
            <person name="Shang Y."/>
            <person name="Huang S."/>
            <person name="Yan J."/>
        </authorList>
    </citation>
    <scope>NUCLEOTIDE SEQUENCE [LARGE SCALE GENOMIC DNA]</scope>
    <source>
        <strain evidence="8">Ta-2019</strain>
    </source>
</reference>
<keyword evidence="5 6" id="KW-0482">Metalloprotease</keyword>
<keyword evidence="3 6" id="KW-0378">Hydrolase</keyword>
<feature type="domain" description="Peptidase M3A/M3B catalytic" evidence="7">
    <location>
        <begin position="80"/>
        <end position="175"/>
    </location>
</feature>
<proteinExistence type="inferred from homology"/>
<gene>
    <name evidence="8" type="ORF">KI387_017712</name>
</gene>
<keyword evidence="4 6" id="KW-0862">Zinc</keyword>
<comment type="caution">
    <text evidence="8">The sequence shown here is derived from an EMBL/GenBank/DDBJ whole genome shotgun (WGS) entry which is preliminary data.</text>
</comment>